<reference evidence="4 5" key="1">
    <citation type="journal article" date="2014" name="J Genomics">
        <title>Draft Genome Sequence of the Extremely Halophilic Phototrophic Purple Sulfur Bacterium Halorhodospira halochloris.</title>
        <authorList>
            <person name="Singh K.S."/>
            <person name="Kirksey J."/>
            <person name="Hoff W.D."/>
            <person name="Deole R."/>
        </authorList>
    </citation>
    <scope>NUCLEOTIDE SEQUENCE [LARGE SCALE GENOMIC DNA]</scope>
    <source>
        <strain evidence="4 5">A</strain>
    </source>
</reference>
<dbReference type="Pfam" id="PF02685">
    <property type="entry name" value="Glucokinase"/>
    <property type="match status" value="1"/>
</dbReference>
<dbReference type="Gene3D" id="3.40.367.20">
    <property type="match status" value="1"/>
</dbReference>
<protein>
    <submittedName>
        <fullName evidence="4">Glucokinase</fullName>
    </submittedName>
</protein>
<dbReference type="GO" id="GO:0004340">
    <property type="term" value="F:glucokinase activity"/>
    <property type="evidence" value="ECO:0007669"/>
    <property type="project" value="InterPro"/>
</dbReference>
<dbReference type="GO" id="GO:0005536">
    <property type="term" value="F:D-glucose binding"/>
    <property type="evidence" value="ECO:0007669"/>
    <property type="project" value="InterPro"/>
</dbReference>
<keyword evidence="1" id="KW-0808">Transferase</keyword>
<proteinExistence type="inferred from homology"/>
<gene>
    <name evidence="4" type="ORF">M911_03300</name>
</gene>
<evidence type="ECO:0000313" key="5">
    <source>
        <dbReference type="Proteomes" id="UP000019442"/>
    </source>
</evidence>
<dbReference type="Gene3D" id="3.30.420.40">
    <property type="match status" value="1"/>
</dbReference>
<dbReference type="KEGG" id="hhc:M911_03300"/>
<dbReference type="NCBIfam" id="TIGR00749">
    <property type="entry name" value="glk"/>
    <property type="match status" value="1"/>
</dbReference>
<dbReference type="InterPro" id="IPR003836">
    <property type="entry name" value="Glucokinase"/>
</dbReference>
<dbReference type="RefSeq" id="WP_025280714.1">
    <property type="nucleotide sequence ID" value="NZ_CP007268.1"/>
</dbReference>
<sequence length="341" mass="35719">MKILAGDIGGTKTLLMLADVSDDRLTALARERYASADYPDLAPMVRAFLSDAGLPRDNIDAACFALAGPVARAQGVERARLTNLPWELESTRLAQDLGIPRVALLNDFEGIGHSLDDLPAEALHTLQAGRAEPDGVRLVVGAGTGLGVCIVPPGQPLQVLPTESGHADFAPANAAQDRLWQYVTDLDGRCSREHLLSGRGLGRVAGFLVAQGQSPGQTLSQALEGDDPAPVISQLALEGSDPVAVEAMDLFLAVYGGQTGDLALGCLPFGGVFIAGGIAPRLLPRMREGGFIEAFRSKPPMTHLLERMPVQVIGDTDAGLLGAARHAASLCRGLDGAAWRS</sequence>
<dbReference type="HOGENOM" id="CLU_042582_0_0_6"/>
<keyword evidence="2 4" id="KW-0418">Kinase</keyword>
<dbReference type="SUPFAM" id="SSF53067">
    <property type="entry name" value="Actin-like ATPase domain"/>
    <property type="match status" value="1"/>
</dbReference>
<evidence type="ECO:0000256" key="1">
    <source>
        <dbReference type="ARBA" id="ARBA00022679"/>
    </source>
</evidence>
<evidence type="ECO:0000256" key="3">
    <source>
        <dbReference type="RuleBase" id="RU004046"/>
    </source>
</evidence>
<dbReference type="GO" id="GO:0005524">
    <property type="term" value="F:ATP binding"/>
    <property type="evidence" value="ECO:0007669"/>
    <property type="project" value="InterPro"/>
</dbReference>
<name>W8KS07_9GAMM</name>
<dbReference type="CDD" id="cd24008">
    <property type="entry name" value="ASKHA_NBD_GLK"/>
    <property type="match status" value="1"/>
</dbReference>
<accession>W8KS07</accession>
<dbReference type="OrthoDB" id="9800595at2"/>
<dbReference type="GO" id="GO:0006096">
    <property type="term" value="P:glycolytic process"/>
    <property type="evidence" value="ECO:0007669"/>
    <property type="project" value="InterPro"/>
</dbReference>
<dbReference type="EMBL" id="CP007268">
    <property type="protein sequence ID" value="AHK78361.1"/>
    <property type="molecule type" value="Genomic_DNA"/>
</dbReference>
<dbReference type="AlphaFoldDB" id="W8KS07"/>
<comment type="similarity">
    <text evidence="3">Belongs to the bacterial glucokinase family.</text>
</comment>
<dbReference type="InterPro" id="IPR043129">
    <property type="entry name" value="ATPase_NBD"/>
</dbReference>
<dbReference type="PATRIC" id="fig|1354791.3.peg.1056"/>
<dbReference type="PANTHER" id="PTHR47363">
    <property type="entry name" value="GLUCOKINASE"/>
    <property type="match status" value="1"/>
</dbReference>
<keyword evidence="5" id="KW-1185">Reference proteome</keyword>
<evidence type="ECO:0000313" key="4">
    <source>
        <dbReference type="EMBL" id="AHK78361.1"/>
    </source>
</evidence>
<organism evidence="4 5">
    <name type="scientific">Ectothiorhodospira haloalkaliphila</name>
    <dbReference type="NCBI Taxonomy" id="421628"/>
    <lineage>
        <taxon>Bacteria</taxon>
        <taxon>Pseudomonadati</taxon>
        <taxon>Pseudomonadota</taxon>
        <taxon>Gammaproteobacteria</taxon>
        <taxon>Chromatiales</taxon>
        <taxon>Ectothiorhodospiraceae</taxon>
        <taxon>Ectothiorhodospira</taxon>
    </lineage>
</organism>
<evidence type="ECO:0000256" key="2">
    <source>
        <dbReference type="ARBA" id="ARBA00022777"/>
    </source>
</evidence>
<reference evidence="5" key="2">
    <citation type="submission" date="2014-02" db="EMBL/GenBank/DDBJ databases">
        <title>Draft Genome Sequence of extremely halophilic bacteria Halorhodospira halochloris.</title>
        <authorList>
            <person name="Singh K.S."/>
        </authorList>
    </citation>
    <scope>NUCLEOTIDE SEQUENCE [LARGE SCALE GENOMIC DNA]</scope>
    <source>
        <strain evidence="5">A</strain>
    </source>
</reference>
<dbReference type="PANTHER" id="PTHR47363:SF1">
    <property type="entry name" value="GLUCOKINASE"/>
    <property type="match status" value="1"/>
</dbReference>
<dbReference type="Proteomes" id="UP000019442">
    <property type="component" value="Chromosome"/>
</dbReference>